<evidence type="ECO:0008006" key="8">
    <source>
        <dbReference type="Google" id="ProtNLM"/>
    </source>
</evidence>
<dbReference type="Gene3D" id="3.10.10.10">
    <property type="entry name" value="HIV Type 1 Reverse Transcriptase, subunit A, domain 1"/>
    <property type="match status" value="1"/>
</dbReference>
<dbReference type="InterPro" id="IPR001969">
    <property type="entry name" value="Aspartic_peptidase_AS"/>
</dbReference>
<dbReference type="GO" id="GO:0006508">
    <property type="term" value="P:proteolysis"/>
    <property type="evidence" value="ECO:0007669"/>
    <property type="project" value="InterPro"/>
</dbReference>
<keyword evidence="2" id="KW-0548">Nucleotidyltransferase</keyword>
<proteinExistence type="predicted"/>
<dbReference type="PROSITE" id="PS00141">
    <property type="entry name" value="ASP_PROTEASE"/>
    <property type="match status" value="1"/>
</dbReference>
<dbReference type="SUPFAM" id="SSF56672">
    <property type="entry name" value="DNA/RNA polymerases"/>
    <property type="match status" value="1"/>
</dbReference>
<dbReference type="InterPro" id="IPR043502">
    <property type="entry name" value="DNA/RNA_pol_sf"/>
</dbReference>
<comment type="caution">
    <text evidence="6">The sequence shown here is derived from an EMBL/GenBank/DDBJ whole genome shotgun (WGS) entry which is preliminary data.</text>
</comment>
<keyword evidence="4" id="KW-0255">Endonuclease</keyword>
<name>A0A4Y2HG07_ARAVE</name>
<dbReference type="GO" id="GO:0004190">
    <property type="term" value="F:aspartic-type endopeptidase activity"/>
    <property type="evidence" value="ECO:0007669"/>
    <property type="project" value="InterPro"/>
</dbReference>
<accession>A0A4Y2HG07</accession>
<dbReference type="InterPro" id="IPR050951">
    <property type="entry name" value="Retrovirus_Pol_polyprotein"/>
</dbReference>
<evidence type="ECO:0000256" key="4">
    <source>
        <dbReference type="ARBA" id="ARBA00022759"/>
    </source>
</evidence>
<reference evidence="6 7" key="1">
    <citation type="journal article" date="2019" name="Sci. Rep.">
        <title>Orb-weaving spider Araneus ventricosus genome elucidates the spidroin gene catalogue.</title>
        <authorList>
            <person name="Kono N."/>
            <person name="Nakamura H."/>
            <person name="Ohtoshi R."/>
            <person name="Moran D.A.P."/>
            <person name="Shinohara A."/>
            <person name="Yoshida Y."/>
            <person name="Fujiwara M."/>
            <person name="Mori M."/>
            <person name="Tomita M."/>
            <person name="Arakawa K."/>
        </authorList>
    </citation>
    <scope>NUCLEOTIDE SEQUENCE [LARGE SCALE GENOMIC DNA]</scope>
</reference>
<evidence type="ECO:0000313" key="7">
    <source>
        <dbReference type="Proteomes" id="UP000499080"/>
    </source>
</evidence>
<dbReference type="GO" id="GO:0071897">
    <property type="term" value="P:DNA biosynthetic process"/>
    <property type="evidence" value="ECO:0007669"/>
    <property type="project" value="UniProtKB-ARBA"/>
</dbReference>
<evidence type="ECO:0000256" key="1">
    <source>
        <dbReference type="ARBA" id="ARBA00022679"/>
    </source>
</evidence>
<dbReference type="InterPro" id="IPR021109">
    <property type="entry name" value="Peptidase_aspartic_dom_sf"/>
</dbReference>
<keyword evidence="1" id="KW-0808">Transferase</keyword>
<keyword evidence="4" id="KW-0378">Hydrolase</keyword>
<keyword evidence="7" id="KW-1185">Reference proteome</keyword>
<organism evidence="6 7">
    <name type="scientific">Araneus ventricosus</name>
    <name type="common">Orbweaver spider</name>
    <name type="synonym">Epeira ventricosa</name>
    <dbReference type="NCBI Taxonomy" id="182803"/>
    <lineage>
        <taxon>Eukaryota</taxon>
        <taxon>Metazoa</taxon>
        <taxon>Ecdysozoa</taxon>
        <taxon>Arthropoda</taxon>
        <taxon>Chelicerata</taxon>
        <taxon>Arachnida</taxon>
        <taxon>Araneae</taxon>
        <taxon>Araneomorphae</taxon>
        <taxon>Entelegynae</taxon>
        <taxon>Araneoidea</taxon>
        <taxon>Araneidae</taxon>
        <taxon>Araneus</taxon>
    </lineage>
</organism>
<feature type="coiled-coil region" evidence="5">
    <location>
        <begin position="17"/>
        <end position="66"/>
    </location>
</feature>
<dbReference type="Gene3D" id="2.40.70.10">
    <property type="entry name" value="Acid Proteases"/>
    <property type="match status" value="1"/>
</dbReference>
<evidence type="ECO:0000313" key="6">
    <source>
        <dbReference type="EMBL" id="GBM64247.1"/>
    </source>
</evidence>
<dbReference type="PANTHER" id="PTHR37984:SF5">
    <property type="entry name" value="PROTEIN NYNRIN-LIKE"/>
    <property type="match status" value="1"/>
</dbReference>
<keyword evidence="5" id="KW-0175">Coiled coil</keyword>
<dbReference type="GO" id="GO:0004519">
    <property type="term" value="F:endonuclease activity"/>
    <property type="evidence" value="ECO:0007669"/>
    <property type="project" value="UniProtKB-KW"/>
</dbReference>
<protein>
    <recommendedName>
        <fullName evidence="8">Peptidase A9 domain-containing protein</fullName>
    </recommendedName>
</protein>
<keyword evidence="3" id="KW-0540">Nuclease</keyword>
<dbReference type="EMBL" id="BGPR01001917">
    <property type="protein sequence ID" value="GBM64247.1"/>
    <property type="molecule type" value="Genomic_DNA"/>
</dbReference>
<evidence type="ECO:0000256" key="3">
    <source>
        <dbReference type="ARBA" id="ARBA00022722"/>
    </source>
</evidence>
<dbReference type="AlphaFoldDB" id="A0A4Y2HG07"/>
<dbReference type="PANTHER" id="PTHR37984">
    <property type="entry name" value="PROTEIN CBG26694"/>
    <property type="match status" value="1"/>
</dbReference>
<dbReference type="Proteomes" id="UP000499080">
    <property type="component" value="Unassembled WGS sequence"/>
</dbReference>
<evidence type="ECO:0000256" key="5">
    <source>
        <dbReference type="SAM" id="Coils"/>
    </source>
</evidence>
<sequence>MHWKNRRGSAKLNPCVKLKLEKVESEVQRKIEGVEEKVQRKIEESKGEVQEMVGNLERRINELEERPKYFPASPEFMSPQPTVKPLTFDGQTKWTVFKTQFDVYCWKEHSSAKLERDLLEVQQERACAEGVPGDYFEPGKLTYVCLAGRRLPSLNKATEEGSRVSSLSGKKNGLYLEGSICGIQCLMMVDTGANVTLLTTDLAQKLKEQFIYTAPNISLKPLLVKKQKYEANWMHPMNVGQEDFITESTEFQKFLDSSDIPSQVSQKVVLVAATLVHLEREAIPIRVLNLNNKPKILDKGDIIATCEPVVDIITRSQEFSGAQHLPSTLENLEIFNEEQRTAVRKLLKEFQNLFSTCDANVGHCIMTQHRINVGDHPPIKLYPRRLPLARKEADNLVKGMVDNRIIEELFGPCASNIVLVKKKDGSTRFCVDYRKLNEITKKGSTLYHK</sequence>
<evidence type="ECO:0000256" key="2">
    <source>
        <dbReference type="ARBA" id="ARBA00022695"/>
    </source>
</evidence>
<gene>
    <name evidence="6" type="ORF">AVEN_167272_1</name>
</gene>
<dbReference type="GO" id="GO:0016779">
    <property type="term" value="F:nucleotidyltransferase activity"/>
    <property type="evidence" value="ECO:0007669"/>
    <property type="project" value="UniProtKB-KW"/>
</dbReference>
<dbReference type="OrthoDB" id="420169at2759"/>